<evidence type="ECO:0000256" key="3">
    <source>
        <dbReference type="ARBA" id="ARBA00023002"/>
    </source>
</evidence>
<gene>
    <name evidence="4" type="ORF">HF325_002891</name>
</gene>
<dbReference type="Gene3D" id="3.40.50.720">
    <property type="entry name" value="NAD(P)-binding Rossmann-like Domain"/>
    <property type="match status" value="1"/>
</dbReference>
<dbReference type="InterPro" id="IPR052178">
    <property type="entry name" value="Sec_Metab_Biosynth_SDR"/>
</dbReference>
<dbReference type="AlphaFoldDB" id="A0A8H7GT35"/>
<dbReference type="PRINTS" id="PR00081">
    <property type="entry name" value="GDHRDH"/>
</dbReference>
<keyword evidence="3" id="KW-0560">Oxidoreductase</keyword>
<dbReference type="Proteomes" id="UP000649328">
    <property type="component" value="Unassembled WGS sequence"/>
</dbReference>
<dbReference type="SUPFAM" id="SSF51735">
    <property type="entry name" value="NAD(P)-binding Rossmann-fold domains"/>
    <property type="match status" value="1"/>
</dbReference>
<keyword evidence="2" id="KW-0521">NADP</keyword>
<dbReference type="PANTHER" id="PTHR43618">
    <property type="entry name" value="7-ALPHA-HYDROXYSTEROID DEHYDROGENASE"/>
    <property type="match status" value="1"/>
</dbReference>
<dbReference type="InterPro" id="IPR036291">
    <property type="entry name" value="NAD(P)-bd_dom_sf"/>
</dbReference>
<dbReference type="EMBL" id="JACBPP010000004">
    <property type="protein sequence ID" value="KAF8001926.1"/>
    <property type="molecule type" value="Genomic_DNA"/>
</dbReference>
<evidence type="ECO:0000313" key="5">
    <source>
        <dbReference type="Proteomes" id="UP000649328"/>
    </source>
</evidence>
<proteinExistence type="inferred from homology"/>
<dbReference type="InterPro" id="IPR002347">
    <property type="entry name" value="SDR_fam"/>
</dbReference>
<dbReference type="GO" id="GO:0016491">
    <property type="term" value="F:oxidoreductase activity"/>
    <property type="evidence" value="ECO:0007669"/>
    <property type="project" value="UniProtKB-KW"/>
</dbReference>
<dbReference type="Pfam" id="PF00106">
    <property type="entry name" value="adh_short"/>
    <property type="match status" value="1"/>
</dbReference>
<dbReference type="OrthoDB" id="294295at2759"/>
<dbReference type="PANTHER" id="PTHR43618:SF12">
    <property type="entry name" value="OXIDOREDUCTASE, SHORT-CHAIN DEHYDROGENASE_REDUCTASE FAMILY (AFU_ORTHOLOGUE AFUA_1G14540)"/>
    <property type="match status" value="1"/>
</dbReference>
<reference evidence="4" key="1">
    <citation type="submission" date="2020-10" db="EMBL/GenBank/DDBJ databases">
        <title>The Whole-Genome Sequence of Metschnikowia persimmonesis, a Novel Endophytic Yeast Species Isolated from Medicinal Plant Diospyros kaki Thumb.</title>
        <authorList>
            <person name="Rahmat E."/>
            <person name="Kang Y."/>
        </authorList>
    </citation>
    <scope>NUCLEOTIDE SEQUENCE</scope>
    <source>
        <strain evidence="4">KIOM G15050</strain>
    </source>
</reference>
<comment type="caution">
    <text evidence="4">The sequence shown here is derived from an EMBL/GenBank/DDBJ whole genome shotgun (WGS) entry which is preliminary data.</text>
</comment>
<name>A0A8H7GT35_9ASCO</name>
<accession>A0A8H7GT35</accession>
<evidence type="ECO:0000256" key="2">
    <source>
        <dbReference type="ARBA" id="ARBA00022857"/>
    </source>
</evidence>
<keyword evidence="5" id="KW-1185">Reference proteome</keyword>
<comment type="similarity">
    <text evidence="1">Belongs to the short-chain dehydrogenases/reductases (SDR) family.</text>
</comment>
<sequence>MPPALSKLSPRHARVNRPRSNCGEICGGEIYPRIHIYLCPLLSLAKDLSTLAFSIYLARDYLLLIFFDDGRFQRQWENSGCYGGTRGLGLYTAEAYVIGGAKTVVITSRKEKACEEAKKYLEKVATEVGKDTTIIAIPADLANENECEAFFKKVSEQVSAVNILVANAGATWGAPLEDHPVSAVKKILDLNVVAVFHTIKLFAPLLEEAGTPKDPLRILIMSSVASLVASDPVGVYGYLASKSGVSHMGKNLALQLGPRNITVNSIAPGFFPTKNVTGRLRYGR</sequence>
<evidence type="ECO:0000256" key="1">
    <source>
        <dbReference type="ARBA" id="ARBA00006484"/>
    </source>
</evidence>
<organism evidence="4 5">
    <name type="scientific">Metschnikowia pulcherrima</name>
    <dbReference type="NCBI Taxonomy" id="27326"/>
    <lineage>
        <taxon>Eukaryota</taxon>
        <taxon>Fungi</taxon>
        <taxon>Dikarya</taxon>
        <taxon>Ascomycota</taxon>
        <taxon>Saccharomycotina</taxon>
        <taxon>Pichiomycetes</taxon>
        <taxon>Metschnikowiaceae</taxon>
        <taxon>Metschnikowia</taxon>
    </lineage>
</organism>
<evidence type="ECO:0000313" key="4">
    <source>
        <dbReference type="EMBL" id="KAF8001926.1"/>
    </source>
</evidence>
<protein>
    <submittedName>
        <fullName evidence="4">Uncharacterized protein</fullName>
    </submittedName>
</protein>